<sequence length="432" mass="47599">MSHLERITDDIGIVQFCQGTRPDVSSGYTVDDNARALVVAALAYERSNTMATGPVETEKAARLLDTYLRFLERAWGPSESFHNWFGPGLTRRDGPQTEDAIGHAVWALGVVTACRVPQWASGRAERLLRLWLPRLKGLHFLRAKALCAAGIAMYLGRESCSLPPLQRNGSRRCLPYEAHTSLPGLSPGFPVCYPGCTQSYFADGGMDNRAVDHRDADLYGLLKMLADDLVHMFDENSYDFGENPGRGNYGTSWKWFEDRLTYANGIMPYSLFCAHAMSGDPRYYTTALASIEFLNSVCVSDGRVTLVGNKGWYVRGKSRARFDQQPVDAMWLALANLAAREGIRSQRTTELEYSIRSGPSTRTGFWTGSECYARIARMCREWFLGNNDAGLALYDPATGACHDGLSEASVNGNCGAESTIAGLVTLMVTEVA</sequence>
<dbReference type="SUPFAM" id="SSF48208">
    <property type="entry name" value="Six-hairpin glycosidases"/>
    <property type="match status" value="1"/>
</dbReference>
<dbReference type="AlphaFoldDB" id="A0AAT9LDE1"/>
<gene>
    <name evidence="1" type="ORF">IMF26_00655</name>
</gene>
<evidence type="ECO:0008006" key="2">
    <source>
        <dbReference type="Google" id="ProtNLM"/>
    </source>
</evidence>
<dbReference type="GO" id="GO:0005975">
    <property type="term" value="P:carbohydrate metabolic process"/>
    <property type="evidence" value="ECO:0007669"/>
    <property type="project" value="InterPro"/>
</dbReference>
<dbReference type="KEGG" id="fcz:IMF26_00655"/>
<organism evidence="1">
    <name type="scientific">Candidatus Fermentithermobacillus carboniphilus</name>
    <dbReference type="NCBI Taxonomy" id="3085328"/>
    <lineage>
        <taxon>Bacteria</taxon>
        <taxon>Bacillati</taxon>
        <taxon>Bacillota</taxon>
        <taxon>Candidatus Fermentithermobacillia</taxon>
        <taxon>Candidatus Fermentithermobacillales</taxon>
        <taxon>Candidatus Fermentithermobacillaceae</taxon>
        <taxon>Candidatus Fermentithermobacillus</taxon>
    </lineage>
</organism>
<name>A0AAT9LDE1_9FIRM</name>
<dbReference type="InterPro" id="IPR008928">
    <property type="entry name" value="6-hairpin_glycosidase_sf"/>
</dbReference>
<reference evidence="1" key="2">
    <citation type="journal article" date="2023" name="Biology">
        <title>Prokaryotic Life Associated with Coal-Fire Gas Vents Revealed by Metagenomics.</title>
        <authorList>
            <person name="Kadnikov V.V."/>
            <person name="Mardanov A.V."/>
            <person name="Beletsky A.V."/>
            <person name="Karnachuk O.V."/>
            <person name="Ravin N.V."/>
        </authorList>
    </citation>
    <scope>NUCLEOTIDE SEQUENCE</scope>
    <source>
        <strain evidence="1">Bu02</strain>
    </source>
</reference>
<dbReference type="EMBL" id="CP062796">
    <property type="protein sequence ID" value="QUL98638.1"/>
    <property type="molecule type" value="Genomic_DNA"/>
</dbReference>
<accession>A0AAT9LDE1</accession>
<evidence type="ECO:0000313" key="1">
    <source>
        <dbReference type="EMBL" id="QUL98638.1"/>
    </source>
</evidence>
<protein>
    <recommendedName>
        <fullName evidence="2">Glycosyltransferase</fullName>
    </recommendedName>
</protein>
<proteinExistence type="predicted"/>
<reference evidence="1" key="1">
    <citation type="submission" date="2020-10" db="EMBL/GenBank/DDBJ databases">
        <authorList>
            <person name="Kadnikov V."/>
            <person name="Beletsky A.V."/>
            <person name="Mardanov A.V."/>
            <person name="Karnachuk O.V."/>
            <person name="Ravin N.V."/>
        </authorList>
    </citation>
    <scope>NUCLEOTIDE SEQUENCE</scope>
    <source>
        <strain evidence="1">Bu02</strain>
    </source>
</reference>